<feature type="domain" description="Carboxylesterase type B" evidence="1">
    <location>
        <begin position="4"/>
        <end position="110"/>
    </location>
</feature>
<organism evidence="2 3">
    <name type="scientific">Coniochaeta hoffmannii</name>
    <dbReference type="NCBI Taxonomy" id="91930"/>
    <lineage>
        <taxon>Eukaryota</taxon>
        <taxon>Fungi</taxon>
        <taxon>Dikarya</taxon>
        <taxon>Ascomycota</taxon>
        <taxon>Pezizomycotina</taxon>
        <taxon>Sordariomycetes</taxon>
        <taxon>Sordariomycetidae</taxon>
        <taxon>Coniochaetales</taxon>
        <taxon>Coniochaetaceae</taxon>
        <taxon>Coniochaeta</taxon>
    </lineage>
</organism>
<gene>
    <name evidence="2" type="ORF">NKR19_g8689</name>
</gene>
<dbReference type="InterPro" id="IPR002018">
    <property type="entry name" value="CarbesteraseB"/>
</dbReference>
<dbReference type="GO" id="GO:0016787">
    <property type="term" value="F:hydrolase activity"/>
    <property type="evidence" value="ECO:0007669"/>
    <property type="project" value="UniProtKB-KW"/>
</dbReference>
<accession>A0AA38VLY5</accession>
<evidence type="ECO:0000313" key="2">
    <source>
        <dbReference type="EMBL" id="KAJ9134367.1"/>
    </source>
</evidence>
<dbReference type="Pfam" id="PF00135">
    <property type="entry name" value="COesterase"/>
    <property type="match status" value="1"/>
</dbReference>
<reference evidence="2" key="1">
    <citation type="submission" date="2022-07" db="EMBL/GenBank/DDBJ databases">
        <title>Fungi with potential for degradation of polypropylene.</title>
        <authorList>
            <person name="Gostincar C."/>
        </authorList>
    </citation>
    <scope>NUCLEOTIDE SEQUENCE</scope>
    <source>
        <strain evidence="2">EXF-13287</strain>
    </source>
</reference>
<dbReference type="AlphaFoldDB" id="A0AA38VLY5"/>
<keyword evidence="2" id="KW-0378">Hydrolase</keyword>
<evidence type="ECO:0000259" key="1">
    <source>
        <dbReference type="Pfam" id="PF00135"/>
    </source>
</evidence>
<comment type="caution">
    <text evidence="2">The sequence shown here is derived from an EMBL/GenBank/DDBJ whole genome shotgun (WGS) entry which is preliminary data.</text>
</comment>
<dbReference type="EMBL" id="JANBVN010000184">
    <property type="protein sequence ID" value="KAJ9134367.1"/>
    <property type="molecule type" value="Genomic_DNA"/>
</dbReference>
<dbReference type="InterPro" id="IPR029058">
    <property type="entry name" value="AB_hydrolase_fold"/>
</dbReference>
<dbReference type="Gene3D" id="3.40.50.1820">
    <property type="entry name" value="alpha/beta hydrolase"/>
    <property type="match status" value="1"/>
</dbReference>
<sequence length="143" mass="15999">MCELYTAAGQPVYSYRFDTRLWNKVGLEGVQHFDNVAYSFQNISGLLGPSPKYDAQRRLSRAVGVSYINFVNSLDPNGNASKCRSPNGGLNATAMPYWPKYDLAKPQNLVFNATSGPFLENDTFRKEGIAFLNTFEVVREMLA</sequence>
<name>A0AA38VLY5_9PEZI</name>
<dbReference type="Proteomes" id="UP001174691">
    <property type="component" value="Unassembled WGS sequence"/>
</dbReference>
<evidence type="ECO:0000313" key="3">
    <source>
        <dbReference type="Proteomes" id="UP001174691"/>
    </source>
</evidence>
<dbReference type="SUPFAM" id="SSF53474">
    <property type="entry name" value="alpha/beta-Hydrolases"/>
    <property type="match status" value="1"/>
</dbReference>
<proteinExistence type="predicted"/>
<keyword evidence="3" id="KW-1185">Reference proteome</keyword>
<protein>
    <submittedName>
        <fullName evidence="2">Carboxylic ester hydrolase</fullName>
    </submittedName>
</protein>